<dbReference type="Proteomes" id="UP001145109">
    <property type="component" value="Unassembled WGS sequence"/>
</dbReference>
<name>A0AA37QNK1_9FIRM</name>
<gene>
    <name evidence="1" type="ORF">comes_12450</name>
</gene>
<reference evidence="1" key="2">
    <citation type="submission" date="2022-11" db="EMBL/GenBank/DDBJ databases">
        <title>Draft genome sequence of Coprococcus comes strain 31264.</title>
        <authorList>
            <person name="Hisatomi A."/>
            <person name="Ohkuma M."/>
            <person name="Sakamoto M."/>
        </authorList>
    </citation>
    <scope>NUCLEOTIDE SEQUENCE</scope>
    <source>
        <strain evidence="1">JCM 31264</strain>
    </source>
</reference>
<accession>A0AA37QNK1</accession>
<sequence length="40" mass="4929">MYKDRKACEYVLRIIMDDEELTVIDNEVQMDFKNMPDRPY</sequence>
<dbReference type="RefSeq" id="WP_270590729.1">
    <property type="nucleotide sequence ID" value="NZ_JAAIOQ010000019.1"/>
</dbReference>
<proteinExistence type="predicted"/>
<evidence type="ECO:0000313" key="1">
    <source>
        <dbReference type="EMBL" id="GLG86700.1"/>
    </source>
</evidence>
<organism evidence="1 2">
    <name type="scientific">Coprococcus comes</name>
    <dbReference type="NCBI Taxonomy" id="410072"/>
    <lineage>
        <taxon>Bacteria</taxon>
        <taxon>Bacillati</taxon>
        <taxon>Bacillota</taxon>
        <taxon>Clostridia</taxon>
        <taxon>Lachnospirales</taxon>
        <taxon>Lachnospiraceae</taxon>
        <taxon>Coprococcus</taxon>
    </lineage>
</organism>
<dbReference type="EMBL" id="BSCI01000006">
    <property type="protein sequence ID" value="GLG86700.1"/>
    <property type="molecule type" value="Genomic_DNA"/>
</dbReference>
<comment type="caution">
    <text evidence="1">The sequence shown here is derived from an EMBL/GenBank/DDBJ whole genome shotgun (WGS) entry which is preliminary data.</text>
</comment>
<reference evidence="1" key="1">
    <citation type="submission" date="2022-09" db="EMBL/GenBank/DDBJ databases">
        <title>Draft genome sequence of Coprococcus comes strain 31264.</title>
        <authorList>
            <person name="Atsushi H."/>
            <person name="Moriya O."/>
            <person name="Mitsuo S."/>
        </authorList>
    </citation>
    <scope>NUCLEOTIDE SEQUENCE</scope>
    <source>
        <strain evidence="1">JCM 31264</strain>
    </source>
</reference>
<evidence type="ECO:0000313" key="2">
    <source>
        <dbReference type="Proteomes" id="UP001145109"/>
    </source>
</evidence>
<dbReference type="AlphaFoldDB" id="A0AA37QNK1"/>
<protein>
    <submittedName>
        <fullName evidence="1">Uncharacterized protein</fullName>
    </submittedName>
</protein>